<accession>C1E6L1</accession>
<evidence type="ECO:0000313" key="8">
    <source>
        <dbReference type="EMBL" id="ACO63450.1"/>
    </source>
</evidence>
<keyword evidence="9" id="KW-1185">Reference proteome</keyword>
<dbReference type="Proteomes" id="UP000002009">
    <property type="component" value="Chromosome 5"/>
</dbReference>
<dbReference type="AlphaFoldDB" id="C1E6L1"/>
<dbReference type="RefSeq" id="XP_002502192.1">
    <property type="nucleotide sequence ID" value="XM_002502146.1"/>
</dbReference>
<dbReference type="STRING" id="296587.C1E6L1"/>
<proteinExistence type="inferred from homology"/>
<reference evidence="8 9" key="1">
    <citation type="journal article" date="2009" name="Science">
        <title>Green evolution and dynamic adaptations revealed by genomes of the marine picoeukaryotes Micromonas.</title>
        <authorList>
            <person name="Worden A.Z."/>
            <person name="Lee J.H."/>
            <person name="Mock T."/>
            <person name="Rouze P."/>
            <person name="Simmons M.P."/>
            <person name="Aerts A.L."/>
            <person name="Allen A.E."/>
            <person name="Cuvelier M.L."/>
            <person name="Derelle E."/>
            <person name="Everett M.V."/>
            <person name="Foulon E."/>
            <person name="Grimwood J."/>
            <person name="Gundlach H."/>
            <person name="Henrissat B."/>
            <person name="Napoli C."/>
            <person name="McDonald S.M."/>
            <person name="Parker M.S."/>
            <person name="Rombauts S."/>
            <person name="Salamov A."/>
            <person name="Von Dassow P."/>
            <person name="Badger J.H."/>
            <person name="Coutinho P.M."/>
            <person name="Demir E."/>
            <person name="Dubchak I."/>
            <person name="Gentemann C."/>
            <person name="Eikrem W."/>
            <person name="Gready J.E."/>
            <person name="John U."/>
            <person name="Lanier W."/>
            <person name="Lindquist E.A."/>
            <person name="Lucas S."/>
            <person name="Mayer K.F."/>
            <person name="Moreau H."/>
            <person name="Not F."/>
            <person name="Otillar R."/>
            <person name="Panaud O."/>
            <person name="Pangilinan J."/>
            <person name="Paulsen I."/>
            <person name="Piegu B."/>
            <person name="Poliakov A."/>
            <person name="Robbens S."/>
            <person name="Schmutz J."/>
            <person name="Toulza E."/>
            <person name="Wyss T."/>
            <person name="Zelensky A."/>
            <person name="Zhou K."/>
            <person name="Armbrust E.V."/>
            <person name="Bhattacharya D."/>
            <person name="Goodenough U.W."/>
            <person name="Van de Peer Y."/>
            <person name="Grigoriev I.V."/>
        </authorList>
    </citation>
    <scope>NUCLEOTIDE SEQUENCE [LARGE SCALE GENOMIC DNA]</scope>
    <source>
        <strain evidence="9">RCC299 / NOUM17</strain>
    </source>
</reference>
<evidence type="ECO:0000313" key="9">
    <source>
        <dbReference type="Proteomes" id="UP000002009"/>
    </source>
</evidence>
<name>C1E6L1_MICCC</name>
<dbReference type="OMA" id="HTQYGQW"/>
<dbReference type="InterPro" id="IPR004625">
    <property type="entry name" value="PyrdxlKinase"/>
</dbReference>
<dbReference type="InterPro" id="IPR029056">
    <property type="entry name" value="Ribokinase-like"/>
</dbReference>
<evidence type="ECO:0000256" key="5">
    <source>
        <dbReference type="ARBA" id="ARBA00022777"/>
    </source>
</evidence>
<dbReference type="CDD" id="cd01173">
    <property type="entry name" value="pyridoxal_pyridoxamine_kinase"/>
    <property type="match status" value="1"/>
</dbReference>
<dbReference type="GeneID" id="8243854"/>
<dbReference type="EC" id="2.7.1.35" evidence="2"/>
<keyword evidence="4" id="KW-0547">Nucleotide-binding</keyword>
<sequence>MNVSSSTGRALTIQSHVVSGYVGNKCAVFPLQLHGFDVDPILSVQFSNHTGYGCWKGEVMTGEQLQSLVEGLEQNGLLEGYTHLLTGYIGSASMLRTVARLVRKLRTYNPNLVYVCDPVLGDNGRLYVPAELTTIYREEIVPLATLLTPNQFEAELLTGMTIGSEEDALAACASLHQAGPPSVVLTSLDLDHSASSSSTITLLGSTSQPQAERCGQRFRIVVPRIPSYFTGTGDLCAALLLAWTAKMPDKLGRAAEMAVASLQGVLRRTAAAQAVAEAAGKTGIGCRELRLVNSVDELLHPKITEEVTWLD</sequence>
<gene>
    <name evidence="8" type="ORF">MICPUN_96376</name>
</gene>
<evidence type="ECO:0000256" key="6">
    <source>
        <dbReference type="ARBA" id="ARBA00022840"/>
    </source>
</evidence>
<organism evidence="8 9">
    <name type="scientific">Micromonas commoda (strain RCC299 / NOUM17 / CCMP2709)</name>
    <name type="common">Picoplanktonic green alga</name>
    <dbReference type="NCBI Taxonomy" id="296587"/>
    <lineage>
        <taxon>Eukaryota</taxon>
        <taxon>Viridiplantae</taxon>
        <taxon>Chlorophyta</taxon>
        <taxon>Mamiellophyceae</taxon>
        <taxon>Mamiellales</taxon>
        <taxon>Mamiellaceae</taxon>
        <taxon>Micromonas</taxon>
    </lineage>
</organism>
<evidence type="ECO:0000256" key="3">
    <source>
        <dbReference type="ARBA" id="ARBA00022679"/>
    </source>
</evidence>
<dbReference type="PANTHER" id="PTHR10534">
    <property type="entry name" value="PYRIDOXAL KINASE"/>
    <property type="match status" value="1"/>
</dbReference>
<evidence type="ECO:0000256" key="1">
    <source>
        <dbReference type="ARBA" id="ARBA00008805"/>
    </source>
</evidence>
<keyword evidence="3" id="KW-0808">Transferase</keyword>
<dbReference type="InParanoid" id="C1E6L1"/>
<dbReference type="InterPro" id="IPR013749">
    <property type="entry name" value="PM/HMP-P_kinase-1"/>
</dbReference>
<dbReference type="GO" id="GO:0009443">
    <property type="term" value="P:pyridoxal 5'-phosphate salvage"/>
    <property type="evidence" value="ECO:0007669"/>
    <property type="project" value="InterPro"/>
</dbReference>
<evidence type="ECO:0000256" key="2">
    <source>
        <dbReference type="ARBA" id="ARBA00012104"/>
    </source>
</evidence>
<dbReference type="EMBL" id="CP001326">
    <property type="protein sequence ID" value="ACO63450.1"/>
    <property type="molecule type" value="Genomic_DNA"/>
</dbReference>
<protein>
    <recommendedName>
        <fullName evidence="2">pyridoxal kinase</fullName>
        <ecNumber evidence="2">2.7.1.35</ecNumber>
    </recommendedName>
</protein>
<dbReference type="eggNOG" id="KOG2599">
    <property type="taxonomic scope" value="Eukaryota"/>
</dbReference>
<dbReference type="GO" id="GO:0008478">
    <property type="term" value="F:pyridoxal kinase activity"/>
    <property type="evidence" value="ECO:0007669"/>
    <property type="project" value="UniProtKB-EC"/>
</dbReference>
<dbReference type="GO" id="GO:0005829">
    <property type="term" value="C:cytosol"/>
    <property type="evidence" value="ECO:0007669"/>
    <property type="project" value="TreeGrafter"/>
</dbReference>
<evidence type="ECO:0000256" key="4">
    <source>
        <dbReference type="ARBA" id="ARBA00022741"/>
    </source>
</evidence>
<comment type="similarity">
    <text evidence="1">Belongs to the pyridoxine kinase family.</text>
</comment>
<keyword evidence="5 8" id="KW-0418">Kinase</keyword>
<dbReference type="KEGG" id="mis:MICPUN_96376"/>
<dbReference type="PANTHER" id="PTHR10534:SF2">
    <property type="entry name" value="PYRIDOXAL KINASE"/>
    <property type="match status" value="1"/>
</dbReference>
<dbReference type="SUPFAM" id="SSF53613">
    <property type="entry name" value="Ribokinase-like"/>
    <property type="match status" value="1"/>
</dbReference>
<dbReference type="GO" id="GO:0005524">
    <property type="term" value="F:ATP binding"/>
    <property type="evidence" value="ECO:0007669"/>
    <property type="project" value="UniProtKB-KW"/>
</dbReference>
<dbReference type="NCBIfam" id="TIGR00687">
    <property type="entry name" value="pyridox_kin"/>
    <property type="match status" value="1"/>
</dbReference>
<evidence type="ECO:0000259" key="7">
    <source>
        <dbReference type="Pfam" id="PF08543"/>
    </source>
</evidence>
<dbReference type="OrthoDB" id="3689at2759"/>
<feature type="domain" description="Pyridoxamine kinase/Phosphomethylpyrimidine kinase" evidence="7">
    <location>
        <begin position="86"/>
        <end position="269"/>
    </location>
</feature>
<dbReference type="Gene3D" id="3.40.1190.20">
    <property type="match status" value="1"/>
</dbReference>
<dbReference type="Pfam" id="PF08543">
    <property type="entry name" value="Phos_pyr_kin"/>
    <property type="match status" value="1"/>
</dbReference>
<keyword evidence="6" id="KW-0067">ATP-binding</keyword>
<dbReference type="FunCoup" id="C1E6L1">
    <property type="interactions" value="1448"/>
</dbReference>